<keyword evidence="8" id="KW-0349">Heme</keyword>
<dbReference type="Proteomes" id="UP000076154">
    <property type="component" value="Unassembled WGS sequence"/>
</dbReference>
<evidence type="ECO:0000256" key="9">
    <source>
        <dbReference type="SAM" id="Phobius"/>
    </source>
</evidence>
<dbReference type="STRING" id="39966.A0A369K297"/>
<dbReference type="Gene3D" id="1.10.630.10">
    <property type="entry name" value="Cytochrome P450"/>
    <property type="match status" value="1"/>
</dbReference>
<evidence type="ECO:0000256" key="2">
    <source>
        <dbReference type="ARBA" id="ARBA00005179"/>
    </source>
</evidence>
<keyword evidence="6 8" id="KW-0408">Iron</keyword>
<keyword evidence="9" id="KW-0472">Membrane</keyword>
<reference evidence="10" key="1">
    <citation type="submission" date="2018-04" db="EMBL/GenBank/DDBJ databases">
        <title>Whole genome sequencing of Hypsizygus marmoreus.</title>
        <authorList>
            <person name="Choi I.-G."/>
            <person name="Min B."/>
            <person name="Kim J.-G."/>
            <person name="Kim S."/>
            <person name="Oh Y.-L."/>
            <person name="Kong W.-S."/>
            <person name="Park H."/>
            <person name="Jeong J."/>
            <person name="Song E.-S."/>
        </authorList>
    </citation>
    <scope>NUCLEOTIDE SEQUENCE [LARGE SCALE GENOMIC DNA]</scope>
    <source>
        <strain evidence="10">51987-8</strain>
    </source>
</reference>
<evidence type="ECO:0000313" key="10">
    <source>
        <dbReference type="EMBL" id="RDB27712.1"/>
    </source>
</evidence>
<dbReference type="PANTHER" id="PTHR24305">
    <property type="entry name" value="CYTOCHROME P450"/>
    <property type="match status" value="1"/>
</dbReference>
<evidence type="ECO:0000256" key="7">
    <source>
        <dbReference type="ARBA" id="ARBA00023033"/>
    </source>
</evidence>
<dbReference type="InterPro" id="IPR050121">
    <property type="entry name" value="Cytochrome_P450_monoxygenase"/>
</dbReference>
<dbReference type="GO" id="GO:0004497">
    <property type="term" value="F:monooxygenase activity"/>
    <property type="evidence" value="ECO:0007669"/>
    <property type="project" value="UniProtKB-KW"/>
</dbReference>
<evidence type="ECO:0000256" key="4">
    <source>
        <dbReference type="ARBA" id="ARBA00022723"/>
    </source>
</evidence>
<dbReference type="InterPro" id="IPR036396">
    <property type="entry name" value="Cyt_P450_sf"/>
</dbReference>
<dbReference type="SUPFAM" id="SSF48264">
    <property type="entry name" value="Cytochrome P450"/>
    <property type="match status" value="1"/>
</dbReference>
<feature type="binding site" description="axial binding residue" evidence="8">
    <location>
        <position position="480"/>
    </location>
    <ligand>
        <name>heme</name>
        <dbReference type="ChEBI" id="CHEBI:30413"/>
    </ligand>
    <ligandPart>
        <name>Fe</name>
        <dbReference type="ChEBI" id="CHEBI:18248"/>
    </ligandPart>
</feature>
<keyword evidence="7" id="KW-0503">Monooxygenase</keyword>
<dbReference type="AlphaFoldDB" id="A0A369K297"/>
<dbReference type="InParanoid" id="A0A369K297"/>
<name>A0A369K297_HYPMA</name>
<comment type="similarity">
    <text evidence="3">Belongs to the cytochrome P450 family.</text>
</comment>
<dbReference type="PRINTS" id="PR00463">
    <property type="entry name" value="EP450I"/>
</dbReference>
<keyword evidence="4 8" id="KW-0479">Metal-binding</keyword>
<dbReference type="Pfam" id="PF00067">
    <property type="entry name" value="p450"/>
    <property type="match status" value="1"/>
</dbReference>
<evidence type="ECO:0000313" key="11">
    <source>
        <dbReference type="Proteomes" id="UP000076154"/>
    </source>
</evidence>
<dbReference type="GO" id="GO:0020037">
    <property type="term" value="F:heme binding"/>
    <property type="evidence" value="ECO:0007669"/>
    <property type="project" value="InterPro"/>
</dbReference>
<comment type="caution">
    <text evidence="10">The sequence shown here is derived from an EMBL/GenBank/DDBJ whole genome shotgun (WGS) entry which is preliminary data.</text>
</comment>
<keyword evidence="9" id="KW-0812">Transmembrane</keyword>
<dbReference type="OrthoDB" id="6692864at2759"/>
<comment type="pathway">
    <text evidence="2">Secondary metabolite biosynthesis.</text>
</comment>
<keyword evidence="11" id="KW-1185">Reference proteome</keyword>
<evidence type="ECO:0000256" key="1">
    <source>
        <dbReference type="ARBA" id="ARBA00001971"/>
    </source>
</evidence>
<feature type="transmembrane region" description="Helical" evidence="9">
    <location>
        <begin position="61"/>
        <end position="80"/>
    </location>
</feature>
<evidence type="ECO:0008006" key="12">
    <source>
        <dbReference type="Google" id="ProtNLM"/>
    </source>
</evidence>
<feature type="transmembrane region" description="Helical" evidence="9">
    <location>
        <begin position="29"/>
        <end position="49"/>
    </location>
</feature>
<proteinExistence type="inferred from homology"/>
<dbReference type="GO" id="GO:0016705">
    <property type="term" value="F:oxidoreductase activity, acting on paired donors, with incorporation or reduction of molecular oxygen"/>
    <property type="evidence" value="ECO:0007669"/>
    <property type="project" value="InterPro"/>
</dbReference>
<dbReference type="PANTHER" id="PTHR24305:SF187">
    <property type="entry name" value="P450, PUTATIVE (EUROFUNG)-RELATED"/>
    <property type="match status" value="1"/>
</dbReference>
<comment type="cofactor">
    <cofactor evidence="1 8">
        <name>heme</name>
        <dbReference type="ChEBI" id="CHEBI:30413"/>
    </cofactor>
</comment>
<evidence type="ECO:0000256" key="6">
    <source>
        <dbReference type="ARBA" id="ARBA00023004"/>
    </source>
</evidence>
<keyword evidence="5" id="KW-0560">Oxidoreductase</keyword>
<evidence type="ECO:0000256" key="3">
    <source>
        <dbReference type="ARBA" id="ARBA00010617"/>
    </source>
</evidence>
<protein>
    <recommendedName>
        <fullName evidence="12">Tryprostatin B 6-hydroxylase</fullName>
    </recommendedName>
</protein>
<evidence type="ECO:0000256" key="8">
    <source>
        <dbReference type="PIRSR" id="PIRSR602401-1"/>
    </source>
</evidence>
<accession>A0A369K297</accession>
<dbReference type="InterPro" id="IPR001128">
    <property type="entry name" value="Cyt_P450"/>
</dbReference>
<dbReference type="GO" id="GO:0005506">
    <property type="term" value="F:iron ion binding"/>
    <property type="evidence" value="ECO:0007669"/>
    <property type="project" value="InterPro"/>
</dbReference>
<dbReference type="PRINTS" id="PR00385">
    <property type="entry name" value="P450"/>
</dbReference>
<sequence>MFLLQSPFASAFAAGISLHPLFKRREPTVLQFLALLFSSSVAAFTYSLSYEYSSWWTAAKFTVKIIGTLLGGLCSSIAVYRLSPWHPLANYPGPTLAKLSKWWLAYWIGKGDRHLLLQRLHAQYGPWLRIGPNEISINIPAAVRPVYATMFRAPFYQGAPQDADALVTTLSRAEHAHRLTAWNKAFMTESLRNFRGMAENRANQLLEVLRRESHLGKPIDLSHWISLWSMDNMGDMSFSGGFETMAAGQDSEGWMEVLAIGVLFVGVLGQVPWMRDIIALLPQPGPIITFQQFAGSKVVSTKAKSTEVKQDILGIIQDESSGGPPLSEQQAAADAAFMVVAGSDTISQALTSLFRHVLGNDSVLTRLRAEINAVYEPGDNIDPVRLAKLPYLDACVQETLRLVPPVAAGPPRYSDNGGQILDRYIPGGTTVACPTYTLHRDPQNFKDPESFTPERWLPGSKMTPHNHEAFAPFSYGLGVCIGKPVALYNMKLLTVRLLQGLDFSFAKGFDVNKFDSSYKEHNLWLHDPLVVEVKAL</sequence>
<keyword evidence="9" id="KW-1133">Transmembrane helix</keyword>
<dbReference type="InterPro" id="IPR002401">
    <property type="entry name" value="Cyt_P450_E_grp-I"/>
</dbReference>
<gene>
    <name evidence="10" type="ORF">Hypma_003306</name>
</gene>
<organism evidence="10 11">
    <name type="scientific">Hypsizygus marmoreus</name>
    <name type="common">White beech mushroom</name>
    <name type="synonym">Agaricus marmoreus</name>
    <dbReference type="NCBI Taxonomy" id="39966"/>
    <lineage>
        <taxon>Eukaryota</taxon>
        <taxon>Fungi</taxon>
        <taxon>Dikarya</taxon>
        <taxon>Basidiomycota</taxon>
        <taxon>Agaricomycotina</taxon>
        <taxon>Agaricomycetes</taxon>
        <taxon>Agaricomycetidae</taxon>
        <taxon>Agaricales</taxon>
        <taxon>Tricholomatineae</taxon>
        <taxon>Lyophyllaceae</taxon>
        <taxon>Hypsizygus</taxon>
    </lineage>
</organism>
<evidence type="ECO:0000256" key="5">
    <source>
        <dbReference type="ARBA" id="ARBA00023002"/>
    </source>
</evidence>
<dbReference type="EMBL" id="LUEZ02000014">
    <property type="protein sequence ID" value="RDB27712.1"/>
    <property type="molecule type" value="Genomic_DNA"/>
</dbReference>